<reference evidence="4 5" key="1">
    <citation type="submission" date="2016-11" db="EMBL/GenBank/DDBJ databases">
        <title>The macronuclear genome of Stentor coeruleus: a giant cell with tiny introns.</title>
        <authorList>
            <person name="Slabodnick M."/>
            <person name="Ruby J.G."/>
            <person name="Reiff S.B."/>
            <person name="Swart E.C."/>
            <person name="Gosai S."/>
            <person name="Prabakaran S."/>
            <person name="Witkowska E."/>
            <person name="Larue G.E."/>
            <person name="Fisher S."/>
            <person name="Freeman R.M."/>
            <person name="Gunawardena J."/>
            <person name="Chu W."/>
            <person name="Stover N.A."/>
            <person name="Gregory B.D."/>
            <person name="Nowacki M."/>
            <person name="Derisi J."/>
            <person name="Roy S.W."/>
            <person name="Marshall W.F."/>
            <person name="Sood P."/>
        </authorList>
    </citation>
    <scope>NUCLEOTIDE SEQUENCE [LARGE SCALE GENOMIC DNA]</scope>
    <source>
        <strain evidence="4">WM001</strain>
    </source>
</reference>
<feature type="repeat" description="WD" evidence="2">
    <location>
        <begin position="316"/>
        <end position="349"/>
    </location>
</feature>
<dbReference type="EMBL" id="MPUH01000788">
    <property type="protein sequence ID" value="OMJ73892.1"/>
    <property type="molecule type" value="Genomic_DNA"/>
</dbReference>
<dbReference type="InterPro" id="IPR001680">
    <property type="entry name" value="WD40_rpt"/>
</dbReference>
<keyword evidence="5" id="KW-1185">Reference proteome</keyword>
<keyword evidence="2" id="KW-0853">WD repeat</keyword>
<dbReference type="GO" id="GO:0031929">
    <property type="term" value="P:TOR signaling"/>
    <property type="evidence" value="ECO:0007669"/>
    <property type="project" value="InterPro"/>
</dbReference>
<dbReference type="PANTHER" id="PTHR19842:SF0">
    <property type="entry name" value="TARGET OF RAPAMYCIN COMPLEX SUBUNIT LST8"/>
    <property type="match status" value="1"/>
</dbReference>
<feature type="transmembrane region" description="Helical" evidence="3">
    <location>
        <begin position="918"/>
        <end position="940"/>
    </location>
</feature>
<accession>A0A1R2BAU6</accession>
<evidence type="ECO:0000256" key="1">
    <source>
        <dbReference type="ARBA" id="ARBA00009890"/>
    </source>
</evidence>
<dbReference type="AlphaFoldDB" id="A0A1R2BAU6"/>
<dbReference type="PANTHER" id="PTHR19842">
    <property type="entry name" value="G BETA-LIKE PROTEIN GBL"/>
    <property type="match status" value="1"/>
</dbReference>
<gene>
    <name evidence="4" type="ORF">SteCoe_27308</name>
</gene>
<dbReference type="InterPro" id="IPR036322">
    <property type="entry name" value="WD40_repeat_dom_sf"/>
</dbReference>
<dbReference type="InterPro" id="IPR015943">
    <property type="entry name" value="WD40/YVTN_repeat-like_dom_sf"/>
</dbReference>
<keyword evidence="3" id="KW-0812">Transmembrane</keyword>
<dbReference type="Gene3D" id="2.130.10.10">
    <property type="entry name" value="YVTN repeat-like/Quinoprotein amine dehydrogenase"/>
    <property type="match status" value="2"/>
</dbReference>
<feature type="transmembrane region" description="Helical" evidence="3">
    <location>
        <begin position="946"/>
        <end position="969"/>
    </location>
</feature>
<dbReference type="GO" id="GO:0031932">
    <property type="term" value="C:TORC2 complex"/>
    <property type="evidence" value="ECO:0007669"/>
    <property type="project" value="InterPro"/>
</dbReference>
<dbReference type="Proteomes" id="UP000187209">
    <property type="component" value="Unassembled WGS sequence"/>
</dbReference>
<dbReference type="PROSITE" id="PS50294">
    <property type="entry name" value="WD_REPEATS_REGION"/>
    <property type="match status" value="2"/>
</dbReference>
<dbReference type="Pfam" id="PF00400">
    <property type="entry name" value="WD40"/>
    <property type="match status" value="3"/>
</dbReference>
<feature type="repeat" description="WD" evidence="2">
    <location>
        <begin position="274"/>
        <end position="308"/>
    </location>
</feature>
<dbReference type="SMART" id="SM00320">
    <property type="entry name" value="WD40"/>
    <property type="match status" value="6"/>
</dbReference>
<feature type="transmembrane region" description="Helical" evidence="3">
    <location>
        <begin position="1014"/>
        <end position="1031"/>
    </location>
</feature>
<dbReference type="InterPro" id="IPR037588">
    <property type="entry name" value="MLST8"/>
</dbReference>
<dbReference type="SUPFAM" id="SSF50978">
    <property type="entry name" value="WD40 repeat-like"/>
    <property type="match status" value="2"/>
</dbReference>
<keyword evidence="3" id="KW-0472">Membrane</keyword>
<evidence type="ECO:0000256" key="2">
    <source>
        <dbReference type="PROSITE-ProRule" id="PRU00221"/>
    </source>
</evidence>
<sequence>MSRITDKNIESVFTVLDDTFSGVNNKVNPENLENPDLVASMKNLVNYFQTNATVSISSPFQGTCLQVSKDEKRIYFGSRKEKNHQARIGVADISSLEIILDEGVSDKSVWTIALSDDEKYLYAAGQNPNIIKFRISDFVEVDSFIGHTEEVNKIIITEDKKWLFSASNDETLRMWSIHESPSRHIILLNSGGKIHSLDLSKDQYFLCCGDSQGLITIFENSFSLSIPPKKIGKINIKKAIWALKVSPNVNFLASGDEMGIIYLYRFHTWENIGIFNHGGLIRDIDISKAEDIFVSAGENSEVKIWDVSQRFKEITFTKHTNWVKSVVIMKDQKHIISYGDDKAIMIWKIPRFEEKKLMNTKGMNILHLWFSETRGLLESICKINDEVFIVSWENNGNPVFTMKIENDNPEFCKNIENIDEVFVAGTTNDEIIENLHDEDGQGYTIISIYNVFLQQMIRSHTIKAQMISFYISGNLLVIGEGFKLTLWQYNDLTHLKTIFSRHGEIRSIALAFNETIMFTFDTDELLKKISLDLNNEHFFQELGHRNSFALSTKIVNTENKDNIKKYNFILELSDDSQYLYAANDIKVEIIYTMNFSMIFTIDTSYTRILKNIKNTICFIRQEGMDIYSSKNFQLLSQVTYNFTNKKVILGAKNNFIYFFDEDSITRIQNPLKCKDVTLVGDFSDEKIFQEHIESIINGRCLRPFFKSQWLIEPLHVNLLHIYAYFNLYDILEDAIIGDGLQKRIAFINSKEGFSALSVSINMNFYESTETIVDSLKKLAKSEASKTVLEKLVLQEFEENLSDLNIRGYNGLEKLYKMILFKEDLLSLPNFCPPEITLPVLVKSDSFYIFSKDFNLSDEIPETGVAILFSKTLVRLYLSLGSSKSIEFMKSIQDCPITSIYYTKLIQLILKEKWKSVRWYMWIQAFAYLCYILLLSLYVSYEPCRNSWFLIFPFMINGILYTYEVIFMIIGRLKYFLDFWNCIDSIRSWLMISYTLMVWGGFFDISEKKNTDERFMLAVLIFVSWMRGITYFRLNSNTRYLNKVLSQVIADIFPFLIILFYSVIAFALIFRAFDSDLKTDYFPSLTKSYLIIIGSWDNPITPDFASLILFFATLLNPIISLNLLISILTGTFERVSEDEAIADGQELAGMIIEIETLMFWARNNNEKTFLHIMEQDNIDEESDNNLNKLVNNINAKISFIKGYINFHDIAKNRLKEAFTKGGQDLSKSLEILLKK</sequence>
<comment type="caution">
    <text evidence="4">The sequence shown here is derived from an EMBL/GenBank/DDBJ whole genome shotgun (WGS) entry which is preliminary data.</text>
</comment>
<feature type="transmembrane region" description="Helical" evidence="3">
    <location>
        <begin position="1103"/>
        <end position="1124"/>
    </location>
</feature>
<keyword evidence="3" id="KW-1133">Transmembrane helix</keyword>
<dbReference type="GO" id="GO:0032956">
    <property type="term" value="P:regulation of actin cytoskeleton organization"/>
    <property type="evidence" value="ECO:0007669"/>
    <property type="project" value="TreeGrafter"/>
</dbReference>
<evidence type="ECO:0000256" key="3">
    <source>
        <dbReference type="SAM" id="Phobius"/>
    </source>
</evidence>
<proteinExistence type="inferred from homology"/>
<organism evidence="4 5">
    <name type="scientific">Stentor coeruleus</name>
    <dbReference type="NCBI Taxonomy" id="5963"/>
    <lineage>
        <taxon>Eukaryota</taxon>
        <taxon>Sar</taxon>
        <taxon>Alveolata</taxon>
        <taxon>Ciliophora</taxon>
        <taxon>Postciliodesmatophora</taxon>
        <taxon>Heterotrichea</taxon>
        <taxon>Heterotrichida</taxon>
        <taxon>Stentoridae</taxon>
        <taxon>Stentor</taxon>
    </lineage>
</organism>
<evidence type="ECO:0000313" key="4">
    <source>
        <dbReference type="EMBL" id="OMJ73892.1"/>
    </source>
</evidence>
<dbReference type="GO" id="GO:0031931">
    <property type="term" value="C:TORC1 complex"/>
    <property type="evidence" value="ECO:0007669"/>
    <property type="project" value="InterPro"/>
</dbReference>
<dbReference type="PROSITE" id="PS50082">
    <property type="entry name" value="WD_REPEATS_2"/>
    <property type="match status" value="3"/>
</dbReference>
<name>A0A1R2BAU6_9CILI</name>
<feature type="repeat" description="WD" evidence="2">
    <location>
        <begin position="144"/>
        <end position="185"/>
    </location>
</feature>
<dbReference type="OrthoDB" id="10251741at2759"/>
<feature type="transmembrane region" description="Helical" evidence="3">
    <location>
        <begin position="1051"/>
        <end position="1072"/>
    </location>
</feature>
<protein>
    <submittedName>
        <fullName evidence="4">Uncharacterized protein</fullName>
    </submittedName>
</protein>
<evidence type="ECO:0000313" key="5">
    <source>
        <dbReference type="Proteomes" id="UP000187209"/>
    </source>
</evidence>
<feature type="transmembrane region" description="Helical" evidence="3">
    <location>
        <begin position="981"/>
        <end position="1002"/>
    </location>
</feature>
<comment type="similarity">
    <text evidence="1">Belongs to the WD repeat LST8 family.</text>
</comment>